<dbReference type="RefSeq" id="XP_028463731.1">
    <property type="nucleotide sequence ID" value="XM_028614495.1"/>
</dbReference>
<evidence type="ECO:0000313" key="2">
    <source>
        <dbReference type="EMBL" id="ROT35925.1"/>
    </source>
</evidence>
<dbReference type="Proteomes" id="UP000272025">
    <property type="component" value="Unassembled WGS sequence"/>
</dbReference>
<keyword evidence="3" id="KW-1185">Reference proteome</keyword>
<organism evidence="2 3">
    <name type="scientific">Sodiomyces alkalinus (strain CBS 110278 / VKM F-3762 / F11)</name>
    <name type="common">Alkaliphilic filamentous fungus</name>
    <dbReference type="NCBI Taxonomy" id="1314773"/>
    <lineage>
        <taxon>Eukaryota</taxon>
        <taxon>Fungi</taxon>
        <taxon>Dikarya</taxon>
        <taxon>Ascomycota</taxon>
        <taxon>Pezizomycotina</taxon>
        <taxon>Sordariomycetes</taxon>
        <taxon>Hypocreomycetidae</taxon>
        <taxon>Glomerellales</taxon>
        <taxon>Plectosphaerellaceae</taxon>
        <taxon>Sodiomyces</taxon>
    </lineage>
</organism>
<evidence type="ECO:0000256" key="1">
    <source>
        <dbReference type="SAM" id="MobiDB-lite"/>
    </source>
</evidence>
<gene>
    <name evidence="2" type="ORF">SODALDRAFT_362781</name>
</gene>
<feature type="region of interest" description="Disordered" evidence="1">
    <location>
        <begin position="170"/>
        <end position="198"/>
    </location>
</feature>
<protein>
    <submittedName>
        <fullName evidence="2">Uncharacterized protein</fullName>
    </submittedName>
</protein>
<name>A0A3N2PN25_SODAK</name>
<sequence length="298" mass="32372">MAGAGCSHRMTRFPQAGPDKKLRSFIWTRAVHERDPPAFISPSAHCPTTRYHPPPLTSRYVSRRTHEWTRERQTLSATWQECKRNVTVAFPSVLPVLFYEDSVLSGAHVNDTLGGGGGRGEAKSVTPPNVRWLDGGVSGHNSPLLVFVTRFPSSTPIWLLSSISITLPTARRDSSHHGPPSIPASKGGEGRGAEGGKGTALARITLRPSSTPGPLDLQRLPSPVTDYYVPNSTPMSAVSARASIWKKQSTVLTSMPSCLTTYIHTTRCAQAQFRAQLVADSAWHGAFHLSTMSPRTLD</sequence>
<dbReference type="AlphaFoldDB" id="A0A3N2PN25"/>
<evidence type="ECO:0000313" key="3">
    <source>
        <dbReference type="Proteomes" id="UP000272025"/>
    </source>
</evidence>
<dbReference type="GeneID" id="39582973"/>
<dbReference type="EMBL" id="ML119060">
    <property type="protein sequence ID" value="ROT35925.1"/>
    <property type="molecule type" value="Genomic_DNA"/>
</dbReference>
<accession>A0A3N2PN25</accession>
<proteinExistence type="predicted"/>
<reference evidence="2 3" key="1">
    <citation type="journal article" date="2018" name="Mol. Ecol.">
        <title>The obligate alkalophilic soda-lake fungus Sodiomyces alkalinus has shifted to a protein diet.</title>
        <authorList>
            <person name="Grum-Grzhimaylo A.A."/>
            <person name="Falkoski D.L."/>
            <person name="van den Heuvel J."/>
            <person name="Valero-Jimenez C.A."/>
            <person name="Min B."/>
            <person name="Choi I.G."/>
            <person name="Lipzen A."/>
            <person name="Daum C.G."/>
            <person name="Aanen D.K."/>
            <person name="Tsang A."/>
            <person name="Henrissat B."/>
            <person name="Bilanenko E.N."/>
            <person name="de Vries R.P."/>
            <person name="van Kan J.A.L."/>
            <person name="Grigoriev I.V."/>
            <person name="Debets A.J.M."/>
        </authorList>
    </citation>
    <scope>NUCLEOTIDE SEQUENCE [LARGE SCALE GENOMIC DNA]</scope>
    <source>
        <strain evidence="2 3">F11</strain>
    </source>
</reference>